<keyword evidence="13" id="KW-1185">Reference proteome</keyword>
<keyword evidence="4" id="KW-0694">RNA-binding</keyword>
<dbReference type="GO" id="GO:0016020">
    <property type="term" value="C:membrane"/>
    <property type="evidence" value="ECO:0007669"/>
    <property type="project" value="TreeGrafter"/>
</dbReference>
<dbReference type="PANTHER" id="PTHR21448">
    <property type="entry name" value="SMOOTH MUSCLE MYOSIN HEAVY CHAIN-RELATED"/>
    <property type="match status" value="1"/>
</dbReference>
<evidence type="ECO:0000256" key="9">
    <source>
        <dbReference type="SAM" id="Coils"/>
    </source>
</evidence>
<reference evidence="13" key="1">
    <citation type="submission" date="2012-01" db="EMBL/GenBank/DDBJ databases">
        <title>The Genome Sequence of Oreochromis niloticus (Nile Tilapia).</title>
        <authorList>
            <consortium name="Broad Institute Genome Assembly Team"/>
            <consortium name="Broad Institute Sequencing Platform"/>
            <person name="Di Palma F."/>
            <person name="Johnson J."/>
            <person name="Lander E.S."/>
            <person name="Lindblad-Toh K."/>
        </authorList>
    </citation>
    <scope>NUCLEOTIDE SEQUENCE [LARGE SCALE GENOMIC DNA]</scope>
</reference>
<evidence type="ECO:0000256" key="8">
    <source>
        <dbReference type="ARBA" id="ARBA00044824"/>
    </source>
</evidence>
<feature type="compositionally biased region" description="Basic and acidic residues" evidence="10">
    <location>
        <begin position="41"/>
        <end position="55"/>
    </location>
</feature>
<evidence type="ECO:0000256" key="6">
    <source>
        <dbReference type="ARBA" id="ARBA00031361"/>
    </source>
</evidence>
<evidence type="ECO:0000313" key="13">
    <source>
        <dbReference type="Proteomes" id="UP000005207"/>
    </source>
</evidence>
<gene>
    <name evidence="12" type="primary">PPP1R21</name>
    <name evidence="12" type="synonym">ppp1r21</name>
</gene>
<sequence>QTFLDLNLKYIKKELTQLRAQNQVLKKAVVDEQANSASLKEQLKQRDQSLRKQEQEMDSLSFRNQQLAKRVELLQEELAASEAKGKKGKHGLQTQSVFDEDLQKKIEENERLHIQFYEADEQHKKTEAELRERLEKLEKDAEQHQAVVDGLTTKYAETIERLQSDKARLEVKAQTLEREAKECRMRTEDWDNTLSCLYLERVLKARDVAGQAMSFIQDLVAALLNFHSYTEQRVHIYPLDSSIETISPLNQKFSQYLHENAAYVRPLEDSFLQLYQSITEDTVTVLETVIKLKNFAVNFSSYTHFLQKILPYQLKSLEEECEAPLCTAALNAKNQELQSDIKRVTSVFEKLQNYINLLALPSRLSHTVFTQLAACLHSLHDAIKEMSKHYNQKAVIERELPTVTQKLCTTTECLLGSLGSLTSCTGKIATFFSNNLDFFTSSGYSPRGSTAALNPVQAESMLANKKKATAYIQAVKKAKPQSVPYREALSNRRILTSSTESREGLTQQVQQSQEKIARLEQEKEHWLLEAQLGKVRLEKENQRIAELEAQLAAALGGSLNSITKSSVAECLCLTLQVGDEESREQLIKSHYMARVGELTTQLQISDSKAVHFHSECRALAKRLAIAEKSRETFSEEVKLANQNITRLQDELATTKRSYEDQLSMMSDHLCSMNETLSKQREEIDTLKMGSKV</sequence>
<dbReference type="InterPro" id="IPR019343">
    <property type="entry name" value="PPP1R21_N"/>
</dbReference>
<evidence type="ECO:0000256" key="2">
    <source>
        <dbReference type="ARBA" id="ARBA00020102"/>
    </source>
</evidence>
<dbReference type="GO" id="GO:0003723">
    <property type="term" value="F:RNA binding"/>
    <property type="evidence" value="ECO:0007669"/>
    <property type="project" value="UniProtKB-KW"/>
</dbReference>
<dbReference type="InterPro" id="IPR049372">
    <property type="entry name" value="PPP1R21_C"/>
</dbReference>
<evidence type="ECO:0000256" key="1">
    <source>
        <dbReference type="ARBA" id="ARBA00004412"/>
    </source>
</evidence>
<dbReference type="Pfam" id="PF10205">
    <property type="entry name" value="KLRAQ"/>
    <property type="match status" value="1"/>
</dbReference>
<reference evidence="12" key="3">
    <citation type="submission" date="2025-09" db="UniProtKB">
        <authorList>
            <consortium name="Ensembl"/>
        </authorList>
    </citation>
    <scope>IDENTIFICATION</scope>
</reference>
<comment type="subcellular location">
    <subcellularLocation>
        <location evidence="1">Early endosome</location>
    </subcellularLocation>
</comment>
<dbReference type="SMART" id="SM01254">
    <property type="entry name" value="KLRAQ"/>
    <property type="match status" value="1"/>
</dbReference>
<feature type="region of interest" description="Disordered" evidence="10">
    <location>
        <begin position="36"/>
        <end position="58"/>
    </location>
</feature>
<keyword evidence="3" id="KW-0967">Endosome</keyword>
<dbReference type="InterPro" id="IPR019348">
    <property type="entry name" value="PPP1R21_six_helix"/>
</dbReference>
<evidence type="ECO:0000259" key="11">
    <source>
        <dbReference type="SMART" id="SM01254"/>
    </source>
</evidence>
<dbReference type="GO" id="GO:0005769">
    <property type="term" value="C:early endosome"/>
    <property type="evidence" value="ECO:0007669"/>
    <property type="project" value="UniProtKB-SubCell"/>
</dbReference>
<dbReference type="InterPro" id="IPR040024">
    <property type="entry name" value="PPP1R21"/>
</dbReference>
<evidence type="ECO:0000256" key="4">
    <source>
        <dbReference type="ARBA" id="ARBA00022884"/>
    </source>
</evidence>
<dbReference type="Proteomes" id="UP000005207">
    <property type="component" value="Linkage group LG13"/>
</dbReference>
<evidence type="ECO:0000256" key="7">
    <source>
        <dbReference type="ARBA" id="ARBA00031617"/>
    </source>
</evidence>
<feature type="coiled-coil region" evidence="9">
    <location>
        <begin position="120"/>
        <end position="186"/>
    </location>
</feature>
<dbReference type="PANTHER" id="PTHR21448:SF0">
    <property type="entry name" value="PROTEIN PHOSPHATASE 1 REGULATORY SUBUNIT 21"/>
    <property type="match status" value="1"/>
</dbReference>
<dbReference type="Pfam" id="PF21636">
    <property type="entry name" value="PPP1R21_C"/>
    <property type="match status" value="1"/>
</dbReference>
<feature type="coiled-coil region" evidence="9">
    <location>
        <begin position="623"/>
        <end position="657"/>
    </location>
</feature>
<proteinExistence type="predicted"/>
<evidence type="ECO:0000256" key="5">
    <source>
        <dbReference type="ARBA" id="ARBA00023054"/>
    </source>
</evidence>
<dbReference type="GeneTree" id="ENSGT00390000006820"/>
<reference evidence="12" key="2">
    <citation type="submission" date="2025-08" db="UniProtKB">
        <authorList>
            <consortium name="Ensembl"/>
        </authorList>
    </citation>
    <scope>IDENTIFICATION</scope>
</reference>
<feature type="domain" description="Protein phosphatase 1 regulatory subunit 21 N-terminal" evidence="11">
    <location>
        <begin position="13"/>
        <end position="102"/>
    </location>
</feature>
<keyword evidence="5 9" id="KW-0175">Coiled coil</keyword>
<feature type="coiled-coil region" evidence="9">
    <location>
        <begin position="502"/>
        <end position="557"/>
    </location>
</feature>
<accession>A0A669C2K4</accession>
<evidence type="ECO:0000256" key="10">
    <source>
        <dbReference type="SAM" id="MobiDB-lite"/>
    </source>
</evidence>
<evidence type="ECO:0000313" key="12">
    <source>
        <dbReference type="Ensembl" id="ENSONIP00000041738.1"/>
    </source>
</evidence>
<evidence type="ECO:0000256" key="3">
    <source>
        <dbReference type="ARBA" id="ARBA00022753"/>
    </source>
</evidence>
<protein>
    <recommendedName>
        <fullName evidence="2">Protein phosphatase 1 regulatory subunit 21</fullName>
    </recommendedName>
    <alternativeName>
        <fullName evidence="7">Coiled-coil domain-containing protein 128</fullName>
    </alternativeName>
    <alternativeName>
        <fullName evidence="8">Ferry endosomal RAB5 effector complex subunit 2</fullName>
    </alternativeName>
    <alternativeName>
        <fullName evidence="6">KLRAQ motif-containing protein 1</fullName>
    </alternativeName>
</protein>
<dbReference type="AlphaFoldDB" id="A0A669C2K4"/>
<dbReference type="Pfam" id="PF10212">
    <property type="entry name" value="PPP1R21_helical"/>
    <property type="match status" value="1"/>
</dbReference>
<organism evidence="12 13">
    <name type="scientific">Oreochromis niloticus</name>
    <name type="common">Nile tilapia</name>
    <name type="synonym">Tilapia nilotica</name>
    <dbReference type="NCBI Taxonomy" id="8128"/>
    <lineage>
        <taxon>Eukaryota</taxon>
        <taxon>Metazoa</taxon>
        <taxon>Chordata</taxon>
        <taxon>Craniata</taxon>
        <taxon>Vertebrata</taxon>
        <taxon>Euteleostomi</taxon>
        <taxon>Actinopterygii</taxon>
        <taxon>Neopterygii</taxon>
        <taxon>Teleostei</taxon>
        <taxon>Neoteleostei</taxon>
        <taxon>Acanthomorphata</taxon>
        <taxon>Ovalentaria</taxon>
        <taxon>Cichlomorphae</taxon>
        <taxon>Cichliformes</taxon>
        <taxon>Cichlidae</taxon>
        <taxon>African cichlids</taxon>
        <taxon>Pseudocrenilabrinae</taxon>
        <taxon>Oreochromini</taxon>
        <taxon>Oreochromis</taxon>
    </lineage>
</organism>
<dbReference type="Ensembl" id="ENSONIT00000085508.1">
    <property type="protein sequence ID" value="ENSONIP00000041738.1"/>
    <property type="gene ID" value="ENSONIG00000009853.2"/>
</dbReference>
<name>A0A669C2K4_ORENI</name>